<proteinExistence type="predicted"/>
<organism evidence="1">
    <name type="scientific">uncultured Synechococcales cyanobacterium</name>
    <dbReference type="NCBI Taxonomy" id="1936017"/>
    <lineage>
        <taxon>Bacteria</taxon>
        <taxon>Bacillati</taxon>
        <taxon>Cyanobacteriota</taxon>
        <taxon>Cyanophyceae</taxon>
        <taxon>Synechococcales</taxon>
        <taxon>environmental samples</taxon>
    </lineage>
</organism>
<reference evidence="1" key="1">
    <citation type="submission" date="2020-02" db="EMBL/GenBank/DDBJ databases">
        <authorList>
            <person name="Meier V. D."/>
        </authorList>
    </citation>
    <scope>NUCLEOTIDE SEQUENCE</scope>
    <source>
        <strain evidence="1">AVDCRST_MAG81</strain>
    </source>
</reference>
<protein>
    <submittedName>
        <fullName evidence="1">Uncharacterized protein</fullName>
    </submittedName>
</protein>
<dbReference type="AlphaFoldDB" id="A0A6J4UYN3"/>
<accession>A0A6J4UYN3</accession>
<gene>
    <name evidence="1" type="ORF">AVDCRST_MAG81-812</name>
</gene>
<name>A0A6J4UYN3_9CYAN</name>
<sequence>MLVEVTDLPAYGVKANLLPQGMFNPEFHIQCQYAVLPIQDDLPHVKAFPASFGGSDEMVAW</sequence>
<evidence type="ECO:0000313" key="1">
    <source>
        <dbReference type="EMBL" id="CAA9563066.1"/>
    </source>
</evidence>
<dbReference type="EMBL" id="CADCWO010000050">
    <property type="protein sequence ID" value="CAA9563066.1"/>
    <property type="molecule type" value="Genomic_DNA"/>
</dbReference>